<reference evidence="2" key="2">
    <citation type="submission" date="2004-02" db="EMBL/GenBank/DDBJ databases">
        <authorList>
            <consortium name="Genoscope"/>
            <consortium name="Whitehead Institute Centre for Genome Research"/>
        </authorList>
    </citation>
    <scope>NUCLEOTIDE SEQUENCE</scope>
</reference>
<reference evidence="2" key="1">
    <citation type="journal article" date="2004" name="Nature">
        <title>Genome duplication in the teleost fish Tetraodon nigroviridis reveals the early vertebrate proto-karyotype.</title>
        <authorList>
            <person name="Jaillon O."/>
            <person name="Aury J.-M."/>
            <person name="Brunet F."/>
            <person name="Petit J.-L."/>
            <person name="Stange-Thomann N."/>
            <person name="Mauceli E."/>
            <person name="Bouneau L."/>
            <person name="Fischer C."/>
            <person name="Ozouf-Costaz C."/>
            <person name="Bernot A."/>
            <person name="Nicaud S."/>
            <person name="Jaffe D."/>
            <person name="Fisher S."/>
            <person name="Lutfalla G."/>
            <person name="Dossat C."/>
            <person name="Segurens B."/>
            <person name="Dasilva C."/>
            <person name="Salanoubat M."/>
            <person name="Levy M."/>
            <person name="Boudet N."/>
            <person name="Castellano S."/>
            <person name="Anthouard V."/>
            <person name="Jubin C."/>
            <person name="Castelli V."/>
            <person name="Katinka M."/>
            <person name="Vacherie B."/>
            <person name="Biemont C."/>
            <person name="Skalli Z."/>
            <person name="Cattolico L."/>
            <person name="Poulain J."/>
            <person name="De Berardinis V."/>
            <person name="Cruaud C."/>
            <person name="Duprat S."/>
            <person name="Brottier P."/>
            <person name="Coutanceau J.-P."/>
            <person name="Gouzy J."/>
            <person name="Parra G."/>
            <person name="Lardier G."/>
            <person name="Chapple C."/>
            <person name="McKernan K.J."/>
            <person name="McEwan P."/>
            <person name="Bosak S."/>
            <person name="Kellis M."/>
            <person name="Volff J.-N."/>
            <person name="Guigo R."/>
            <person name="Zody M.C."/>
            <person name="Mesirov J."/>
            <person name="Lindblad-Toh K."/>
            <person name="Birren B."/>
            <person name="Nusbaum C."/>
            <person name="Kahn D."/>
            <person name="Robinson-Rechavi M."/>
            <person name="Laudet V."/>
            <person name="Schachter V."/>
            <person name="Quetier F."/>
            <person name="Saurin W."/>
            <person name="Scarpelli C."/>
            <person name="Wincker P."/>
            <person name="Lander E.S."/>
            <person name="Weissenbach J."/>
            <person name="Roest Crollius H."/>
        </authorList>
    </citation>
    <scope>NUCLEOTIDE SEQUENCE [LARGE SCALE GENOMIC DNA]</scope>
</reference>
<protein>
    <submittedName>
        <fullName evidence="2">(spotted green pufferfish) hypothetical protein</fullName>
    </submittedName>
</protein>
<gene>
    <name evidence="2" type="ORF">GSTENG00032062001</name>
</gene>
<accession>Q4RMF7</accession>
<dbReference type="OrthoDB" id="5954824at2759"/>
<dbReference type="EMBL" id="CAAE01015019">
    <property type="protein sequence ID" value="CAG10425.1"/>
    <property type="molecule type" value="Genomic_DNA"/>
</dbReference>
<evidence type="ECO:0000256" key="1">
    <source>
        <dbReference type="SAM" id="MobiDB-lite"/>
    </source>
</evidence>
<sequence>VAGPPAAGAYRERPSKPTSFRKSYERRELPVALLHDTRGQQIAWKLKAGYSEGIVLCHEVKDETQ</sequence>
<organism evidence="2">
    <name type="scientific">Tetraodon nigroviridis</name>
    <name type="common">Spotted green pufferfish</name>
    <name type="synonym">Chelonodon nigroviridis</name>
    <dbReference type="NCBI Taxonomy" id="99883"/>
    <lineage>
        <taxon>Eukaryota</taxon>
        <taxon>Metazoa</taxon>
        <taxon>Chordata</taxon>
        <taxon>Craniata</taxon>
        <taxon>Vertebrata</taxon>
        <taxon>Euteleostomi</taxon>
        <taxon>Actinopterygii</taxon>
        <taxon>Neopterygii</taxon>
        <taxon>Teleostei</taxon>
        <taxon>Neoteleostei</taxon>
        <taxon>Acanthomorphata</taxon>
        <taxon>Eupercaria</taxon>
        <taxon>Tetraodontiformes</taxon>
        <taxon>Tetradontoidea</taxon>
        <taxon>Tetraodontidae</taxon>
        <taxon>Tetraodon</taxon>
    </lineage>
</organism>
<dbReference type="KEGG" id="tng:GSTEN00032062G001"/>
<proteinExistence type="predicted"/>
<name>Q4RMF7_TETNG</name>
<comment type="caution">
    <text evidence="2">The sequence shown here is derived from an EMBL/GenBank/DDBJ whole genome shotgun (WGS) entry which is preliminary data.</text>
</comment>
<feature type="region of interest" description="Disordered" evidence="1">
    <location>
        <begin position="1"/>
        <end position="22"/>
    </location>
</feature>
<dbReference type="AlphaFoldDB" id="Q4RMF7"/>
<evidence type="ECO:0000313" key="2">
    <source>
        <dbReference type="EMBL" id="CAG10425.1"/>
    </source>
</evidence>
<feature type="non-terminal residue" evidence="2">
    <location>
        <position position="1"/>
    </location>
</feature>